<dbReference type="InterPro" id="IPR018060">
    <property type="entry name" value="HTH_AraC"/>
</dbReference>
<dbReference type="PROSITE" id="PS01124">
    <property type="entry name" value="HTH_ARAC_FAMILY_2"/>
    <property type="match status" value="1"/>
</dbReference>
<dbReference type="PROSITE" id="PS00041">
    <property type="entry name" value="HTH_ARAC_FAMILY_1"/>
    <property type="match status" value="1"/>
</dbReference>
<reference evidence="5 6" key="1">
    <citation type="submission" date="2020-04" db="EMBL/GenBank/DDBJ databases">
        <authorList>
            <person name="De Canck E."/>
        </authorList>
    </citation>
    <scope>NUCLEOTIDE SEQUENCE [LARGE SCALE GENOMIC DNA]</scope>
    <source>
        <strain evidence="5 6">LMG 6000</strain>
    </source>
</reference>
<keyword evidence="1" id="KW-0805">Transcription regulation</keyword>
<evidence type="ECO:0000256" key="2">
    <source>
        <dbReference type="ARBA" id="ARBA00023125"/>
    </source>
</evidence>
<keyword evidence="3" id="KW-0804">Transcription</keyword>
<feature type="domain" description="HTH araC/xylS-type" evidence="4">
    <location>
        <begin position="243"/>
        <end position="342"/>
    </location>
</feature>
<dbReference type="PRINTS" id="PR00032">
    <property type="entry name" value="HTHARAC"/>
</dbReference>
<dbReference type="Pfam" id="PF12625">
    <property type="entry name" value="Arabinose_bd"/>
    <property type="match status" value="1"/>
</dbReference>
<evidence type="ECO:0000313" key="5">
    <source>
        <dbReference type="EMBL" id="CAB3929189.1"/>
    </source>
</evidence>
<sequence length="346" mass="38190">MGRNFGAGVPPVKSVRVLAGVSGLVREVYGERILQLAKQSIMLDIEVIEQQECFIPQIVVTEYLWEIERRAKEINIGLLAAPILSLTNFGHWGKYVLAAETLGEALMRAAASLNYHGTGDRMQLRLEGAMARISYTHATRGRRGYSHVASGTIAVVLSILQSYLGTDYFPHRIELDVPRPQSDTLFGDTFLCPVVFDAPEISVCIEADKLNRVSRGPARTALITIEDVGRALAEPAGVDNYLGVVVSYIRAQVQAGTLSIESTAKAMDTSVRTLQRVLRRDNGVDFRELANVVRLRRAEELLRGTNVSITQIAMDFGYSSPANFSRAFRKASGLAPHEYRQRLLAK</sequence>
<evidence type="ECO:0000313" key="6">
    <source>
        <dbReference type="Proteomes" id="UP000494183"/>
    </source>
</evidence>
<name>A0A6S7F448_9BURK</name>
<dbReference type="PANTHER" id="PTHR47894">
    <property type="entry name" value="HTH-TYPE TRANSCRIPTIONAL REGULATOR GADX"/>
    <property type="match status" value="1"/>
</dbReference>
<dbReference type="Pfam" id="PF12833">
    <property type="entry name" value="HTH_18"/>
    <property type="match status" value="1"/>
</dbReference>
<evidence type="ECO:0000256" key="3">
    <source>
        <dbReference type="ARBA" id="ARBA00023163"/>
    </source>
</evidence>
<keyword evidence="2" id="KW-0238">DNA-binding</keyword>
<dbReference type="InterPro" id="IPR032687">
    <property type="entry name" value="AraC-type_N"/>
</dbReference>
<evidence type="ECO:0000259" key="4">
    <source>
        <dbReference type="PROSITE" id="PS01124"/>
    </source>
</evidence>
<gene>
    <name evidence="5" type="primary">rhaR_1</name>
    <name evidence="5" type="ORF">LMG6000_00241</name>
</gene>
<proteinExistence type="predicted"/>
<evidence type="ECO:0000256" key="1">
    <source>
        <dbReference type="ARBA" id="ARBA00023015"/>
    </source>
</evidence>
<dbReference type="SUPFAM" id="SSF46689">
    <property type="entry name" value="Homeodomain-like"/>
    <property type="match status" value="1"/>
</dbReference>
<keyword evidence="6" id="KW-1185">Reference proteome</keyword>
<accession>A0A6S7F448</accession>
<dbReference type="InterPro" id="IPR020449">
    <property type="entry name" value="Tscrpt_reg_AraC-type_HTH"/>
</dbReference>
<dbReference type="SMART" id="SM00342">
    <property type="entry name" value="HTH_ARAC"/>
    <property type="match status" value="1"/>
</dbReference>
<dbReference type="InterPro" id="IPR009057">
    <property type="entry name" value="Homeodomain-like_sf"/>
</dbReference>
<dbReference type="PANTHER" id="PTHR47894:SF4">
    <property type="entry name" value="HTH-TYPE TRANSCRIPTIONAL REGULATOR GADX"/>
    <property type="match status" value="1"/>
</dbReference>
<dbReference type="Proteomes" id="UP000494183">
    <property type="component" value="Unassembled WGS sequence"/>
</dbReference>
<dbReference type="GO" id="GO:0005829">
    <property type="term" value="C:cytosol"/>
    <property type="evidence" value="ECO:0007669"/>
    <property type="project" value="TreeGrafter"/>
</dbReference>
<dbReference type="Gene3D" id="1.10.10.60">
    <property type="entry name" value="Homeodomain-like"/>
    <property type="match status" value="1"/>
</dbReference>
<dbReference type="GO" id="GO:0003700">
    <property type="term" value="F:DNA-binding transcription factor activity"/>
    <property type="evidence" value="ECO:0007669"/>
    <property type="project" value="InterPro"/>
</dbReference>
<dbReference type="EMBL" id="CADILH010000001">
    <property type="protein sequence ID" value="CAB3929189.1"/>
    <property type="molecule type" value="Genomic_DNA"/>
</dbReference>
<dbReference type="GO" id="GO:0000976">
    <property type="term" value="F:transcription cis-regulatory region binding"/>
    <property type="evidence" value="ECO:0007669"/>
    <property type="project" value="TreeGrafter"/>
</dbReference>
<dbReference type="InterPro" id="IPR018062">
    <property type="entry name" value="HTH_AraC-typ_CS"/>
</dbReference>
<dbReference type="AlphaFoldDB" id="A0A6S7F448"/>
<protein>
    <submittedName>
        <fullName evidence="5">HTH-type transcriptional activator RhaR</fullName>
    </submittedName>
</protein>
<organism evidence="5 6">
    <name type="scientific">Achromobacter insolitus</name>
    <dbReference type="NCBI Taxonomy" id="217204"/>
    <lineage>
        <taxon>Bacteria</taxon>
        <taxon>Pseudomonadati</taxon>
        <taxon>Pseudomonadota</taxon>
        <taxon>Betaproteobacteria</taxon>
        <taxon>Burkholderiales</taxon>
        <taxon>Alcaligenaceae</taxon>
        <taxon>Achromobacter</taxon>
    </lineage>
</organism>